<protein>
    <submittedName>
        <fullName evidence="2">Uncharacterized protein</fullName>
    </submittedName>
</protein>
<proteinExistence type="predicted"/>
<name>A0A6J5RXM4_9CAUD</name>
<reference evidence="2" key="1">
    <citation type="submission" date="2020-05" db="EMBL/GenBank/DDBJ databases">
        <authorList>
            <person name="Chiriac C."/>
            <person name="Salcher M."/>
            <person name="Ghai R."/>
            <person name="Kavagutti S V."/>
        </authorList>
    </citation>
    <scope>NUCLEOTIDE SEQUENCE</scope>
</reference>
<evidence type="ECO:0000313" key="1">
    <source>
        <dbReference type="EMBL" id="CAB4187455.1"/>
    </source>
</evidence>
<dbReference type="EMBL" id="LR797469">
    <property type="protein sequence ID" value="CAB4218656.1"/>
    <property type="molecule type" value="Genomic_DNA"/>
</dbReference>
<sequence>MAKKTAMGRPAIFVPKDGPKCVRTGPLTMDGGKRFEMARQRLGKLAGWPAEKVSDSDVVEYLVRGDAPTKQYLGTV</sequence>
<dbReference type="EMBL" id="LR797292">
    <property type="protein sequence ID" value="CAB4200652.1"/>
    <property type="molecule type" value="Genomic_DNA"/>
</dbReference>
<organism evidence="2">
    <name type="scientific">uncultured Caudovirales phage</name>
    <dbReference type="NCBI Taxonomy" id="2100421"/>
    <lineage>
        <taxon>Viruses</taxon>
        <taxon>Duplodnaviria</taxon>
        <taxon>Heunggongvirae</taxon>
        <taxon>Uroviricota</taxon>
        <taxon>Caudoviricetes</taxon>
        <taxon>Peduoviridae</taxon>
        <taxon>Maltschvirus</taxon>
        <taxon>Maltschvirus maltsch</taxon>
    </lineage>
</organism>
<evidence type="ECO:0000313" key="3">
    <source>
        <dbReference type="EMBL" id="CAB4218656.1"/>
    </source>
</evidence>
<gene>
    <name evidence="1" type="ORF">UFOVP1154_41</name>
    <name evidence="2" type="ORF">UFOVP1341_52</name>
    <name evidence="3" type="ORF">UFOVP1601_31</name>
</gene>
<accession>A0A6J5RXM4</accession>
<dbReference type="EMBL" id="LR797107">
    <property type="protein sequence ID" value="CAB4187455.1"/>
    <property type="molecule type" value="Genomic_DNA"/>
</dbReference>
<evidence type="ECO:0000313" key="2">
    <source>
        <dbReference type="EMBL" id="CAB4200652.1"/>
    </source>
</evidence>